<name>A0A923LWT7_9FIRM</name>
<dbReference type="GO" id="GO:0008276">
    <property type="term" value="F:protein methyltransferase activity"/>
    <property type="evidence" value="ECO:0007669"/>
    <property type="project" value="InterPro"/>
</dbReference>
<evidence type="ECO:0000256" key="2">
    <source>
        <dbReference type="ARBA" id="ARBA00022573"/>
    </source>
</evidence>
<dbReference type="PANTHER" id="PTHR43182:SF1">
    <property type="entry name" value="COBALT-PRECORRIN-7 C(5)-METHYLTRANSFERASE"/>
    <property type="match status" value="1"/>
</dbReference>
<dbReference type="InterPro" id="IPR014777">
    <property type="entry name" value="4pyrrole_Mease_sub1"/>
</dbReference>
<dbReference type="RefSeq" id="WP_107631602.1">
    <property type="nucleotide sequence ID" value="NZ_JACOPL010000008.1"/>
</dbReference>
<evidence type="ECO:0000259" key="6">
    <source>
        <dbReference type="Pfam" id="PF00590"/>
    </source>
</evidence>
<evidence type="ECO:0000256" key="5">
    <source>
        <dbReference type="ARBA" id="ARBA00022691"/>
    </source>
</evidence>
<proteinExistence type="predicted"/>
<dbReference type="CDD" id="cd02440">
    <property type="entry name" value="AdoMet_MTases"/>
    <property type="match status" value="1"/>
</dbReference>
<accession>A0A923LWT7</accession>
<dbReference type="AlphaFoldDB" id="A0A923LWT7"/>
<dbReference type="InterPro" id="IPR014008">
    <property type="entry name" value="Cbl_synth_MTase_CbiT"/>
</dbReference>
<keyword evidence="8" id="KW-1185">Reference proteome</keyword>
<reference evidence="7" key="1">
    <citation type="submission" date="2020-08" db="EMBL/GenBank/DDBJ databases">
        <title>Genome public.</title>
        <authorList>
            <person name="Liu C."/>
            <person name="Sun Q."/>
        </authorList>
    </citation>
    <scope>NUCLEOTIDE SEQUENCE</scope>
    <source>
        <strain evidence="7">NSJ-28</strain>
    </source>
</reference>
<dbReference type="NCBIfam" id="TIGR02467">
    <property type="entry name" value="CbiE"/>
    <property type="match status" value="1"/>
</dbReference>
<dbReference type="EMBL" id="JACOPL010000008">
    <property type="protein sequence ID" value="MBC5725747.1"/>
    <property type="molecule type" value="Genomic_DNA"/>
</dbReference>
<dbReference type="SUPFAM" id="SSF53790">
    <property type="entry name" value="Tetrapyrrole methylase"/>
    <property type="match status" value="1"/>
</dbReference>
<dbReference type="Gene3D" id="3.40.1010.10">
    <property type="entry name" value="Cobalt-precorrin-4 Transmethylase, Domain 1"/>
    <property type="match status" value="1"/>
</dbReference>
<dbReference type="InterPro" id="IPR000878">
    <property type="entry name" value="4pyrrol_Mease"/>
</dbReference>
<evidence type="ECO:0000256" key="4">
    <source>
        <dbReference type="ARBA" id="ARBA00022679"/>
    </source>
</evidence>
<gene>
    <name evidence="7" type="primary">cbiT</name>
    <name evidence="7" type="ORF">H8S45_09795</name>
</gene>
<keyword evidence="2" id="KW-0169">Cobalamin biosynthesis</keyword>
<dbReference type="GO" id="GO:0032259">
    <property type="term" value="P:methylation"/>
    <property type="evidence" value="ECO:0007669"/>
    <property type="project" value="UniProtKB-KW"/>
</dbReference>
<keyword evidence="4" id="KW-0808">Transferase</keyword>
<organism evidence="7 8">
    <name type="scientific">Agathobaculum faecis</name>
    <dbReference type="NCBI Taxonomy" id="2763013"/>
    <lineage>
        <taxon>Bacteria</taxon>
        <taxon>Bacillati</taxon>
        <taxon>Bacillota</taxon>
        <taxon>Clostridia</taxon>
        <taxon>Eubacteriales</taxon>
        <taxon>Butyricicoccaceae</taxon>
        <taxon>Agathobaculum</taxon>
    </lineage>
</organism>
<keyword evidence="5" id="KW-0949">S-adenosyl-L-methionine</keyword>
<dbReference type="NCBIfam" id="TIGR02469">
    <property type="entry name" value="CbiT"/>
    <property type="match status" value="1"/>
</dbReference>
<dbReference type="GO" id="GO:0009236">
    <property type="term" value="P:cobalamin biosynthetic process"/>
    <property type="evidence" value="ECO:0007669"/>
    <property type="project" value="UniProtKB-KW"/>
</dbReference>
<dbReference type="Gene3D" id="3.40.50.150">
    <property type="entry name" value="Vaccinia Virus protein VP39"/>
    <property type="match status" value="1"/>
</dbReference>
<evidence type="ECO:0000313" key="7">
    <source>
        <dbReference type="EMBL" id="MBC5725747.1"/>
    </source>
</evidence>
<evidence type="ECO:0000256" key="1">
    <source>
        <dbReference type="ARBA" id="ARBA00004953"/>
    </source>
</evidence>
<evidence type="ECO:0000256" key="3">
    <source>
        <dbReference type="ARBA" id="ARBA00022603"/>
    </source>
</evidence>
<dbReference type="Pfam" id="PF00590">
    <property type="entry name" value="TP_methylase"/>
    <property type="match status" value="1"/>
</dbReference>
<dbReference type="InterPro" id="IPR035996">
    <property type="entry name" value="4pyrrol_Methylase_sf"/>
</dbReference>
<sequence length="398" mass="40847">MSRTFYIVGVGMGAPDGLTGEARRVLDASDTVFATARLAAVCGRAAVCPFDRLAAQAVAAGAQTAAVLVSGDVGFFSAAARLRGQLAPHGTVQLVPGLSSLQYFCAKLGAPYDNVCVRSLHGRAGSILGAVSYHKRTFVLTGGAQAAPIVCQTLADADLGGLTVHLGENLGAADERIETGAAAVLAGKPCGGLAVLLIEHPDAANAREPVRDAMLARGDVPMTKEEVRWVSVSKLAVQPRDTVWDVGAGTGAVTLELARRASDGLVYAVERSADAVKLLGENRRRLGGYNVRIIDGAAPAALEALPAPDCVFVGGSGGAMRCILQAAKRKNPAVRVAVNAIALETLHAAQAALAELGFAEIEVVQLAAARGRVVGPYTMMTANNPVFILSGKGDGHAE</sequence>
<dbReference type="PANTHER" id="PTHR43182">
    <property type="entry name" value="COBALT-PRECORRIN-6B C(15)-METHYLTRANSFERASE (DECARBOXYLATING)"/>
    <property type="match status" value="1"/>
</dbReference>
<comment type="pathway">
    <text evidence="1">Cofactor biosynthesis; adenosylcobalamin biosynthesis.</text>
</comment>
<evidence type="ECO:0000313" key="8">
    <source>
        <dbReference type="Proteomes" id="UP000606499"/>
    </source>
</evidence>
<dbReference type="InterPro" id="IPR012818">
    <property type="entry name" value="CbiE"/>
</dbReference>
<dbReference type="Proteomes" id="UP000606499">
    <property type="component" value="Unassembled WGS sequence"/>
</dbReference>
<feature type="domain" description="Tetrapyrrole methylase" evidence="6">
    <location>
        <begin position="4"/>
        <end position="182"/>
    </location>
</feature>
<comment type="caution">
    <text evidence="7">The sequence shown here is derived from an EMBL/GenBank/DDBJ whole genome shotgun (WGS) entry which is preliminary data.</text>
</comment>
<keyword evidence="3" id="KW-0489">Methyltransferase</keyword>
<dbReference type="InterPro" id="IPR050714">
    <property type="entry name" value="Cobalamin_biosynth_MTase"/>
</dbReference>
<dbReference type="InterPro" id="IPR029063">
    <property type="entry name" value="SAM-dependent_MTases_sf"/>
</dbReference>
<dbReference type="CDD" id="cd11644">
    <property type="entry name" value="Precorrin-6Y-MT"/>
    <property type="match status" value="1"/>
</dbReference>
<dbReference type="SUPFAM" id="SSF53335">
    <property type="entry name" value="S-adenosyl-L-methionine-dependent methyltransferases"/>
    <property type="match status" value="1"/>
</dbReference>
<protein>
    <submittedName>
        <fullName evidence="7">Precorrin-6Y C5,15-methyltransferase (Decarboxylating) subunit CbiT</fullName>
    </submittedName>
</protein>